<dbReference type="Gene3D" id="1.10.760.10">
    <property type="entry name" value="Cytochrome c-like domain"/>
    <property type="match status" value="1"/>
</dbReference>
<evidence type="ECO:0000256" key="5">
    <source>
        <dbReference type="ARBA" id="ARBA00023004"/>
    </source>
</evidence>
<evidence type="ECO:0000259" key="8">
    <source>
        <dbReference type="PROSITE" id="PS51007"/>
    </source>
</evidence>
<dbReference type="EMBL" id="JBHSMF010000006">
    <property type="protein sequence ID" value="MFC5497431.1"/>
    <property type="molecule type" value="Genomic_DNA"/>
</dbReference>
<evidence type="ECO:0000256" key="1">
    <source>
        <dbReference type="ARBA" id="ARBA00022448"/>
    </source>
</evidence>
<comment type="caution">
    <text evidence="9">The sequence shown here is derived from an EMBL/GenBank/DDBJ whole genome shotgun (WGS) entry which is preliminary data.</text>
</comment>
<feature type="signal peptide" evidence="7">
    <location>
        <begin position="1"/>
        <end position="20"/>
    </location>
</feature>
<dbReference type="Proteomes" id="UP001596037">
    <property type="component" value="Unassembled WGS sequence"/>
</dbReference>
<keyword evidence="4" id="KW-0249">Electron transport</keyword>
<gene>
    <name evidence="9" type="ORF">ACFPOE_07790</name>
</gene>
<keyword evidence="10" id="KW-1185">Reference proteome</keyword>
<dbReference type="PROSITE" id="PS51007">
    <property type="entry name" value="CYTC"/>
    <property type="match status" value="1"/>
</dbReference>
<organism evidence="9 10">
    <name type="scientific">Caenimonas terrae</name>
    <dbReference type="NCBI Taxonomy" id="696074"/>
    <lineage>
        <taxon>Bacteria</taxon>
        <taxon>Pseudomonadati</taxon>
        <taxon>Pseudomonadota</taxon>
        <taxon>Betaproteobacteria</taxon>
        <taxon>Burkholderiales</taxon>
        <taxon>Comamonadaceae</taxon>
        <taxon>Caenimonas</taxon>
    </lineage>
</organism>
<evidence type="ECO:0000313" key="10">
    <source>
        <dbReference type="Proteomes" id="UP001596037"/>
    </source>
</evidence>
<proteinExistence type="predicted"/>
<keyword evidence="1" id="KW-0813">Transport</keyword>
<name>A0ABW0N9S8_9BURK</name>
<dbReference type="SUPFAM" id="SSF46626">
    <property type="entry name" value="Cytochrome c"/>
    <property type="match status" value="1"/>
</dbReference>
<dbReference type="InterPro" id="IPR002327">
    <property type="entry name" value="Cyt_c_1A/1B"/>
</dbReference>
<dbReference type="PANTHER" id="PTHR11961">
    <property type="entry name" value="CYTOCHROME C"/>
    <property type="match status" value="1"/>
</dbReference>
<evidence type="ECO:0000256" key="3">
    <source>
        <dbReference type="ARBA" id="ARBA00022723"/>
    </source>
</evidence>
<keyword evidence="2 6" id="KW-0349">Heme</keyword>
<evidence type="ECO:0000256" key="2">
    <source>
        <dbReference type="ARBA" id="ARBA00022617"/>
    </source>
</evidence>
<keyword evidence="5 6" id="KW-0408">Iron</keyword>
<evidence type="ECO:0000256" key="6">
    <source>
        <dbReference type="PROSITE-ProRule" id="PRU00433"/>
    </source>
</evidence>
<evidence type="ECO:0000256" key="4">
    <source>
        <dbReference type="ARBA" id="ARBA00022982"/>
    </source>
</evidence>
<dbReference type="RefSeq" id="WP_376849497.1">
    <property type="nucleotide sequence ID" value="NZ_JBHSMF010000006.1"/>
</dbReference>
<evidence type="ECO:0000256" key="7">
    <source>
        <dbReference type="SAM" id="SignalP"/>
    </source>
</evidence>
<evidence type="ECO:0000313" key="9">
    <source>
        <dbReference type="EMBL" id="MFC5497431.1"/>
    </source>
</evidence>
<dbReference type="InterPro" id="IPR009056">
    <property type="entry name" value="Cyt_c-like_dom"/>
</dbReference>
<dbReference type="PRINTS" id="PR00604">
    <property type="entry name" value="CYTCHRMECIAB"/>
</dbReference>
<keyword evidence="7" id="KW-0732">Signal</keyword>
<accession>A0ABW0N9S8</accession>
<protein>
    <submittedName>
        <fullName evidence="9">C-type cytochrome</fullName>
    </submittedName>
</protein>
<dbReference type="InterPro" id="IPR036909">
    <property type="entry name" value="Cyt_c-like_dom_sf"/>
</dbReference>
<feature type="domain" description="Cytochrome c" evidence="8">
    <location>
        <begin position="22"/>
        <end position="119"/>
    </location>
</feature>
<reference evidence="10" key="1">
    <citation type="journal article" date="2019" name="Int. J. Syst. Evol. Microbiol.">
        <title>The Global Catalogue of Microorganisms (GCM) 10K type strain sequencing project: providing services to taxonomists for standard genome sequencing and annotation.</title>
        <authorList>
            <consortium name="The Broad Institute Genomics Platform"/>
            <consortium name="The Broad Institute Genome Sequencing Center for Infectious Disease"/>
            <person name="Wu L."/>
            <person name="Ma J."/>
        </authorList>
    </citation>
    <scope>NUCLEOTIDE SEQUENCE [LARGE SCALE GENOMIC DNA]</scope>
    <source>
        <strain evidence="10">CCUG 57401</strain>
    </source>
</reference>
<feature type="chain" id="PRO_5046596140" evidence="7">
    <location>
        <begin position="21"/>
        <end position="132"/>
    </location>
</feature>
<keyword evidence="3 6" id="KW-0479">Metal-binding</keyword>
<dbReference type="Pfam" id="PF00034">
    <property type="entry name" value="Cytochrom_C"/>
    <property type="match status" value="1"/>
</dbReference>
<sequence>MKTTILLGAALAIVAAHARAAGDAARGQQLYALRCAACHSIDYNGVGPAHKDLIGRRAGTAPGYSYSPALKNSTVVWDEASLTRWLSGPEQFIPGQKMFFSIPDPQERADIVAWLLQAGRRRSVPTTSGEPK</sequence>